<protein>
    <recommendedName>
        <fullName evidence="4">BTB domain-containing protein</fullName>
    </recommendedName>
</protein>
<keyword evidence="3" id="KW-1185">Reference proteome</keyword>
<organism evidence="2 3">
    <name type="scientific">Candolleomyces eurysporus</name>
    <dbReference type="NCBI Taxonomy" id="2828524"/>
    <lineage>
        <taxon>Eukaryota</taxon>
        <taxon>Fungi</taxon>
        <taxon>Dikarya</taxon>
        <taxon>Basidiomycota</taxon>
        <taxon>Agaricomycotina</taxon>
        <taxon>Agaricomycetes</taxon>
        <taxon>Agaricomycetidae</taxon>
        <taxon>Agaricales</taxon>
        <taxon>Agaricineae</taxon>
        <taxon>Psathyrellaceae</taxon>
        <taxon>Candolleomyces</taxon>
    </lineage>
</organism>
<dbReference type="AlphaFoldDB" id="A0A9W8IX54"/>
<accession>A0A9W8IX54</accession>
<evidence type="ECO:0000256" key="1">
    <source>
        <dbReference type="SAM" id="MobiDB-lite"/>
    </source>
</evidence>
<feature type="compositionally biased region" description="Basic and acidic residues" evidence="1">
    <location>
        <begin position="259"/>
        <end position="278"/>
    </location>
</feature>
<dbReference type="OrthoDB" id="3199068at2759"/>
<name>A0A9W8IX54_9AGAR</name>
<evidence type="ECO:0000313" key="2">
    <source>
        <dbReference type="EMBL" id="KAJ2924526.1"/>
    </source>
</evidence>
<gene>
    <name evidence="2" type="ORF">H1R20_g12564</name>
</gene>
<sequence>MTLVELPSSVRPKDDEFYWDNVCFSVEDRLFKVPRYHLVVGSEHFAQKYNLCPAGLQSDDEATDPDTTVVLEGVTAAEFRTFLRLCFPRHSTSTPSSFTKPEWLTILKLATLWYFLDFRALAIQHLSGQLIDPIESISVGREMYVPAWVERGFAALITKKGLISNEDSEKIGYKTAVNLYIVRQSTANFDAFDDIKRQIDNTPVLVEELCLLEAEASQRQRTRKESDGSDLLYGQVEESTVHQSEVEGYGVSGAMQPPLRKDEDHANSRQAEAREELRKAQAELGSLPAVRSGGGRTAMAHAVNLLMRINILKELLEREEGKN</sequence>
<feature type="region of interest" description="Disordered" evidence="1">
    <location>
        <begin position="243"/>
        <end position="278"/>
    </location>
</feature>
<comment type="caution">
    <text evidence="2">The sequence shown here is derived from an EMBL/GenBank/DDBJ whole genome shotgun (WGS) entry which is preliminary data.</text>
</comment>
<proteinExistence type="predicted"/>
<dbReference type="EMBL" id="JANBPK010001216">
    <property type="protein sequence ID" value="KAJ2924526.1"/>
    <property type="molecule type" value="Genomic_DNA"/>
</dbReference>
<reference evidence="2" key="1">
    <citation type="submission" date="2022-06" db="EMBL/GenBank/DDBJ databases">
        <title>Genome Sequence of Candolleomyces eurysporus.</title>
        <authorList>
            <person name="Buettner E."/>
        </authorList>
    </citation>
    <scope>NUCLEOTIDE SEQUENCE</scope>
    <source>
        <strain evidence="2">VTCC 930004</strain>
    </source>
</reference>
<dbReference type="Proteomes" id="UP001140091">
    <property type="component" value="Unassembled WGS sequence"/>
</dbReference>
<evidence type="ECO:0000313" key="3">
    <source>
        <dbReference type="Proteomes" id="UP001140091"/>
    </source>
</evidence>
<feature type="non-terminal residue" evidence="2">
    <location>
        <position position="323"/>
    </location>
</feature>
<evidence type="ECO:0008006" key="4">
    <source>
        <dbReference type="Google" id="ProtNLM"/>
    </source>
</evidence>